<dbReference type="GO" id="GO:0046872">
    <property type="term" value="F:metal ion binding"/>
    <property type="evidence" value="ECO:0007669"/>
    <property type="project" value="UniProtKB-KW"/>
</dbReference>
<dbReference type="GO" id="GO:0020037">
    <property type="term" value="F:heme binding"/>
    <property type="evidence" value="ECO:0007669"/>
    <property type="project" value="InterPro"/>
</dbReference>
<proteinExistence type="predicted"/>
<evidence type="ECO:0000256" key="3">
    <source>
        <dbReference type="ARBA" id="ARBA00023004"/>
    </source>
</evidence>
<dbReference type="EMBL" id="UOGI01000292">
    <property type="protein sequence ID" value="VAX34307.1"/>
    <property type="molecule type" value="Genomic_DNA"/>
</dbReference>
<dbReference type="Pfam" id="PF13442">
    <property type="entry name" value="Cytochrome_CBB3"/>
    <property type="match status" value="1"/>
</dbReference>
<accession>A0A3B1DZ20</accession>
<dbReference type="InterPro" id="IPR009056">
    <property type="entry name" value="Cyt_c-like_dom"/>
</dbReference>
<dbReference type="AlphaFoldDB" id="A0A3B1DZ20"/>
<keyword evidence="2" id="KW-0479">Metal-binding</keyword>
<dbReference type="InterPro" id="IPR036909">
    <property type="entry name" value="Cyt_c-like_dom_sf"/>
</dbReference>
<organism evidence="5">
    <name type="scientific">hydrothermal vent metagenome</name>
    <dbReference type="NCBI Taxonomy" id="652676"/>
    <lineage>
        <taxon>unclassified sequences</taxon>
        <taxon>metagenomes</taxon>
        <taxon>ecological metagenomes</taxon>
    </lineage>
</organism>
<protein>
    <recommendedName>
        <fullName evidence="4">Cytochrome c domain-containing protein</fullName>
    </recommendedName>
</protein>
<dbReference type="Gene3D" id="2.60.40.10">
    <property type="entry name" value="Immunoglobulins"/>
    <property type="match status" value="1"/>
</dbReference>
<evidence type="ECO:0000256" key="2">
    <source>
        <dbReference type="ARBA" id="ARBA00022723"/>
    </source>
</evidence>
<sequence length="155" mass="17335">MVSSDRLAPGEKGEIRVTLRTDRKKGFVSRTVQVRTNDPLKPLVILSLKAKVIDSFHGKNLETKEMFRSPCRKCHVDRGRGQLGANLFRADCIMCHMRGKSASSLALLRKLPEKRLLSAIEKGVPDTMMPGFSWKVGGPLTESQIRSLVTYIKGR</sequence>
<reference evidence="5" key="1">
    <citation type="submission" date="2018-06" db="EMBL/GenBank/DDBJ databases">
        <authorList>
            <person name="Zhirakovskaya E."/>
        </authorList>
    </citation>
    <scope>NUCLEOTIDE SEQUENCE</scope>
</reference>
<keyword evidence="1" id="KW-0349">Heme</keyword>
<dbReference type="GO" id="GO:0009055">
    <property type="term" value="F:electron transfer activity"/>
    <property type="evidence" value="ECO:0007669"/>
    <property type="project" value="InterPro"/>
</dbReference>
<dbReference type="InterPro" id="IPR013783">
    <property type="entry name" value="Ig-like_fold"/>
</dbReference>
<keyword evidence="3" id="KW-0408">Iron</keyword>
<dbReference type="SUPFAM" id="SSF46626">
    <property type="entry name" value="Cytochrome c"/>
    <property type="match status" value="1"/>
</dbReference>
<evidence type="ECO:0000313" key="5">
    <source>
        <dbReference type="EMBL" id="VAX34307.1"/>
    </source>
</evidence>
<dbReference type="PROSITE" id="PS51007">
    <property type="entry name" value="CYTC"/>
    <property type="match status" value="1"/>
</dbReference>
<gene>
    <name evidence="5" type="ORF">MNBD_NITROSPIRAE03-1658</name>
</gene>
<feature type="domain" description="Cytochrome c" evidence="4">
    <location>
        <begin position="79"/>
        <end position="155"/>
    </location>
</feature>
<name>A0A3B1DZ20_9ZZZZ</name>
<dbReference type="Gene3D" id="1.10.760.10">
    <property type="entry name" value="Cytochrome c-like domain"/>
    <property type="match status" value="1"/>
</dbReference>
<evidence type="ECO:0000259" key="4">
    <source>
        <dbReference type="PROSITE" id="PS51007"/>
    </source>
</evidence>
<evidence type="ECO:0000256" key="1">
    <source>
        <dbReference type="ARBA" id="ARBA00022617"/>
    </source>
</evidence>